<evidence type="ECO:0000256" key="1">
    <source>
        <dbReference type="SAM" id="MobiDB-lite"/>
    </source>
</evidence>
<gene>
    <name evidence="2" type="ORF">LNINA_LOCUS14350</name>
</gene>
<reference evidence="2 3" key="1">
    <citation type="submission" date="2023-11" db="EMBL/GenBank/DDBJ databases">
        <authorList>
            <person name="Okamura Y."/>
        </authorList>
    </citation>
    <scope>NUCLEOTIDE SEQUENCE [LARGE SCALE GENOMIC DNA]</scope>
</reference>
<dbReference type="AlphaFoldDB" id="A0AAV1K3S3"/>
<keyword evidence="3" id="KW-1185">Reference proteome</keyword>
<organism evidence="2 3">
    <name type="scientific">Leptosia nina</name>
    <dbReference type="NCBI Taxonomy" id="320188"/>
    <lineage>
        <taxon>Eukaryota</taxon>
        <taxon>Metazoa</taxon>
        <taxon>Ecdysozoa</taxon>
        <taxon>Arthropoda</taxon>
        <taxon>Hexapoda</taxon>
        <taxon>Insecta</taxon>
        <taxon>Pterygota</taxon>
        <taxon>Neoptera</taxon>
        <taxon>Endopterygota</taxon>
        <taxon>Lepidoptera</taxon>
        <taxon>Glossata</taxon>
        <taxon>Ditrysia</taxon>
        <taxon>Papilionoidea</taxon>
        <taxon>Pieridae</taxon>
        <taxon>Pierinae</taxon>
        <taxon>Leptosia</taxon>
    </lineage>
</organism>
<proteinExistence type="predicted"/>
<name>A0AAV1K3S3_9NEOP</name>
<protein>
    <submittedName>
        <fullName evidence="2">Uncharacterized protein</fullName>
    </submittedName>
</protein>
<accession>A0AAV1K3S3</accession>
<evidence type="ECO:0000313" key="3">
    <source>
        <dbReference type="Proteomes" id="UP001497472"/>
    </source>
</evidence>
<dbReference type="EMBL" id="CAVLEF010000280">
    <property type="protein sequence ID" value="CAK1555538.1"/>
    <property type="molecule type" value="Genomic_DNA"/>
</dbReference>
<feature type="region of interest" description="Disordered" evidence="1">
    <location>
        <begin position="1"/>
        <end position="24"/>
    </location>
</feature>
<comment type="caution">
    <text evidence="2">The sequence shown here is derived from an EMBL/GenBank/DDBJ whole genome shotgun (WGS) entry which is preliminary data.</text>
</comment>
<dbReference type="Proteomes" id="UP001497472">
    <property type="component" value="Unassembled WGS sequence"/>
</dbReference>
<sequence length="66" mass="7359">MRRGVRRAWIPSGRNSQSRSRRSARLLESLAGAPHPAPRTAATRHVTDLPVKISRMALRVGATYRP</sequence>
<evidence type="ECO:0000313" key="2">
    <source>
        <dbReference type="EMBL" id="CAK1555538.1"/>
    </source>
</evidence>